<dbReference type="EMBL" id="JAIWYP010000015">
    <property type="protein sequence ID" value="KAH3704373.1"/>
    <property type="molecule type" value="Genomic_DNA"/>
</dbReference>
<reference evidence="1" key="2">
    <citation type="submission" date="2020-11" db="EMBL/GenBank/DDBJ databases">
        <authorList>
            <person name="McCartney M.A."/>
            <person name="Auch B."/>
            <person name="Kono T."/>
            <person name="Mallez S."/>
            <person name="Becker A."/>
            <person name="Gohl D.M."/>
            <person name="Silverstein K.A.T."/>
            <person name="Koren S."/>
            <person name="Bechman K.B."/>
            <person name="Herman A."/>
            <person name="Abrahante J.E."/>
            <person name="Garbe J."/>
        </authorList>
    </citation>
    <scope>NUCLEOTIDE SEQUENCE</scope>
    <source>
        <strain evidence="1">Duluth1</strain>
        <tissue evidence="1">Whole animal</tissue>
    </source>
</reference>
<name>A0A9D4BR12_DREPO</name>
<dbReference type="Proteomes" id="UP000828390">
    <property type="component" value="Unassembled WGS sequence"/>
</dbReference>
<evidence type="ECO:0000313" key="1">
    <source>
        <dbReference type="EMBL" id="KAH3704373.1"/>
    </source>
</evidence>
<sequence>MVLKGGDPLVLAAGSGLSGGNQGNILANVVVWEKAMLRRRFHVKDRMICPVIKVRSRAMHLRQEWQTPRGFTASICKGLGSFSGVTGRLRRRDFFRVGRQPNRNKWMECSAGDQLTKHAHVA</sequence>
<organism evidence="1 2">
    <name type="scientific">Dreissena polymorpha</name>
    <name type="common">Zebra mussel</name>
    <name type="synonym">Mytilus polymorpha</name>
    <dbReference type="NCBI Taxonomy" id="45954"/>
    <lineage>
        <taxon>Eukaryota</taxon>
        <taxon>Metazoa</taxon>
        <taxon>Spiralia</taxon>
        <taxon>Lophotrochozoa</taxon>
        <taxon>Mollusca</taxon>
        <taxon>Bivalvia</taxon>
        <taxon>Autobranchia</taxon>
        <taxon>Heteroconchia</taxon>
        <taxon>Euheterodonta</taxon>
        <taxon>Imparidentia</taxon>
        <taxon>Neoheterodontei</taxon>
        <taxon>Myida</taxon>
        <taxon>Dreissenoidea</taxon>
        <taxon>Dreissenidae</taxon>
        <taxon>Dreissena</taxon>
    </lineage>
</organism>
<proteinExistence type="predicted"/>
<keyword evidence="2" id="KW-1185">Reference proteome</keyword>
<reference evidence="1" key="1">
    <citation type="journal article" date="2019" name="bioRxiv">
        <title>The Genome of the Zebra Mussel, Dreissena polymorpha: A Resource for Invasive Species Research.</title>
        <authorList>
            <person name="McCartney M.A."/>
            <person name="Auch B."/>
            <person name="Kono T."/>
            <person name="Mallez S."/>
            <person name="Zhang Y."/>
            <person name="Obille A."/>
            <person name="Becker A."/>
            <person name="Abrahante J.E."/>
            <person name="Garbe J."/>
            <person name="Badalamenti J.P."/>
            <person name="Herman A."/>
            <person name="Mangelson H."/>
            <person name="Liachko I."/>
            <person name="Sullivan S."/>
            <person name="Sone E.D."/>
            <person name="Koren S."/>
            <person name="Silverstein K.A.T."/>
            <person name="Beckman K.B."/>
            <person name="Gohl D.M."/>
        </authorList>
    </citation>
    <scope>NUCLEOTIDE SEQUENCE</scope>
    <source>
        <strain evidence="1">Duluth1</strain>
        <tissue evidence="1">Whole animal</tissue>
    </source>
</reference>
<protein>
    <submittedName>
        <fullName evidence="1">Uncharacterized protein</fullName>
    </submittedName>
</protein>
<accession>A0A9D4BR12</accession>
<dbReference type="AlphaFoldDB" id="A0A9D4BR12"/>
<evidence type="ECO:0000313" key="2">
    <source>
        <dbReference type="Proteomes" id="UP000828390"/>
    </source>
</evidence>
<gene>
    <name evidence="1" type="ORF">DPMN_079429</name>
</gene>
<comment type="caution">
    <text evidence="1">The sequence shown here is derived from an EMBL/GenBank/DDBJ whole genome shotgun (WGS) entry which is preliminary data.</text>
</comment>